<organism evidence="2">
    <name type="scientific">Arundo donax</name>
    <name type="common">Giant reed</name>
    <name type="synonym">Donax arundinaceus</name>
    <dbReference type="NCBI Taxonomy" id="35708"/>
    <lineage>
        <taxon>Eukaryota</taxon>
        <taxon>Viridiplantae</taxon>
        <taxon>Streptophyta</taxon>
        <taxon>Embryophyta</taxon>
        <taxon>Tracheophyta</taxon>
        <taxon>Spermatophyta</taxon>
        <taxon>Magnoliopsida</taxon>
        <taxon>Liliopsida</taxon>
        <taxon>Poales</taxon>
        <taxon>Poaceae</taxon>
        <taxon>PACMAD clade</taxon>
        <taxon>Arundinoideae</taxon>
        <taxon>Arundineae</taxon>
        <taxon>Arundo</taxon>
    </lineage>
</organism>
<protein>
    <submittedName>
        <fullName evidence="2">Uncharacterized protein</fullName>
    </submittedName>
</protein>
<keyword evidence="1" id="KW-0472">Membrane</keyword>
<feature type="transmembrane region" description="Helical" evidence="1">
    <location>
        <begin position="74"/>
        <end position="97"/>
    </location>
</feature>
<sequence>MVASVDAHTSRCSVPAQCRSKAAACSAEAALALLLPSSRSTRSRWCSSAMDAATANALWVAKKPSSRRESERKVAMRGSLAAAFLALAVGGDGILWWNQCGRVADVTRTV</sequence>
<evidence type="ECO:0000256" key="1">
    <source>
        <dbReference type="SAM" id="Phobius"/>
    </source>
</evidence>
<reference evidence="2" key="2">
    <citation type="journal article" date="2015" name="Data Brief">
        <title>Shoot transcriptome of the giant reed, Arundo donax.</title>
        <authorList>
            <person name="Barrero R.A."/>
            <person name="Guerrero F.D."/>
            <person name="Moolhuijzen P."/>
            <person name="Goolsby J.A."/>
            <person name="Tidwell J."/>
            <person name="Bellgard S.E."/>
            <person name="Bellgard M.I."/>
        </authorList>
    </citation>
    <scope>NUCLEOTIDE SEQUENCE</scope>
    <source>
        <tissue evidence="2">Shoot tissue taken approximately 20 cm above the soil surface</tissue>
    </source>
</reference>
<keyword evidence="1" id="KW-0812">Transmembrane</keyword>
<dbReference type="EMBL" id="GBRH01179262">
    <property type="protein sequence ID" value="JAE18634.1"/>
    <property type="molecule type" value="Transcribed_RNA"/>
</dbReference>
<name>A0A0A9G5B7_ARUDO</name>
<accession>A0A0A9G5B7</accession>
<proteinExistence type="predicted"/>
<evidence type="ECO:0000313" key="2">
    <source>
        <dbReference type="EMBL" id="JAE18634.1"/>
    </source>
</evidence>
<dbReference type="AlphaFoldDB" id="A0A0A9G5B7"/>
<reference evidence="2" key="1">
    <citation type="submission" date="2014-09" db="EMBL/GenBank/DDBJ databases">
        <authorList>
            <person name="Magalhaes I.L.F."/>
            <person name="Oliveira U."/>
            <person name="Santos F.R."/>
            <person name="Vidigal T.H.D.A."/>
            <person name="Brescovit A.D."/>
            <person name="Santos A.J."/>
        </authorList>
    </citation>
    <scope>NUCLEOTIDE SEQUENCE</scope>
    <source>
        <tissue evidence="2">Shoot tissue taken approximately 20 cm above the soil surface</tissue>
    </source>
</reference>
<keyword evidence="1" id="KW-1133">Transmembrane helix</keyword>